<sequence>MHNRKVSLIMFKNIVGKKSQKTFFIPIKLDRKEFLFFINNILASLVVNSFNEKISLRALKQLHRLTTIDLYRRSLGDVLSDVINNYIYLHRKTSLILDKLVTNGEIEIFFL</sequence>
<accession>A0A815RBC3</accession>
<dbReference type="EMBL" id="CAJNOI010000247">
    <property type="protein sequence ID" value="CAF1207692.1"/>
    <property type="molecule type" value="Genomic_DNA"/>
</dbReference>
<keyword evidence="3" id="KW-1185">Reference proteome</keyword>
<evidence type="ECO:0000313" key="3">
    <source>
        <dbReference type="Proteomes" id="UP000663832"/>
    </source>
</evidence>
<dbReference type="Proteomes" id="UP000663832">
    <property type="component" value="Unassembled WGS sequence"/>
</dbReference>
<dbReference type="AlphaFoldDB" id="A0A815RBC3"/>
<proteinExistence type="predicted"/>
<gene>
    <name evidence="1" type="ORF">BJG266_LOCUS27267</name>
    <name evidence="2" type="ORF">QVE165_LOCUS41804</name>
</gene>
<evidence type="ECO:0000313" key="2">
    <source>
        <dbReference type="EMBL" id="CAF1474274.1"/>
    </source>
</evidence>
<evidence type="ECO:0000313" key="1">
    <source>
        <dbReference type="EMBL" id="CAF1207692.1"/>
    </source>
</evidence>
<organism evidence="2 3">
    <name type="scientific">Adineta steineri</name>
    <dbReference type="NCBI Taxonomy" id="433720"/>
    <lineage>
        <taxon>Eukaryota</taxon>
        <taxon>Metazoa</taxon>
        <taxon>Spiralia</taxon>
        <taxon>Gnathifera</taxon>
        <taxon>Rotifera</taxon>
        <taxon>Eurotatoria</taxon>
        <taxon>Bdelloidea</taxon>
        <taxon>Adinetida</taxon>
        <taxon>Adinetidae</taxon>
        <taxon>Adineta</taxon>
    </lineage>
</organism>
<dbReference type="OrthoDB" id="10043073at2759"/>
<dbReference type="Proteomes" id="UP000663877">
    <property type="component" value="Unassembled WGS sequence"/>
</dbReference>
<reference evidence="2" key="1">
    <citation type="submission" date="2021-02" db="EMBL/GenBank/DDBJ databases">
        <authorList>
            <person name="Nowell W R."/>
        </authorList>
    </citation>
    <scope>NUCLEOTIDE SEQUENCE</scope>
</reference>
<comment type="caution">
    <text evidence="2">The sequence shown here is derived from an EMBL/GenBank/DDBJ whole genome shotgun (WGS) entry which is preliminary data.</text>
</comment>
<name>A0A815RBC3_9BILA</name>
<protein>
    <submittedName>
        <fullName evidence="2">Uncharacterized protein</fullName>
    </submittedName>
</protein>
<dbReference type="EMBL" id="CAJNOM010000504">
    <property type="protein sequence ID" value="CAF1474274.1"/>
    <property type="molecule type" value="Genomic_DNA"/>
</dbReference>